<evidence type="ECO:0000256" key="9">
    <source>
        <dbReference type="ARBA" id="ARBA00023132"/>
    </source>
</evidence>
<evidence type="ECO:0000259" key="15">
    <source>
        <dbReference type="Pfam" id="PF05064"/>
    </source>
</evidence>
<dbReference type="GO" id="GO:0017056">
    <property type="term" value="F:structural constituent of nuclear pore"/>
    <property type="evidence" value="ECO:0007669"/>
    <property type="project" value="InterPro"/>
</dbReference>
<accession>A0A420I3B0</accession>
<dbReference type="Proteomes" id="UP000286134">
    <property type="component" value="Unassembled WGS sequence"/>
</dbReference>
<keyword evidence="6" id="KW-0509">mRNA transport</keyword>
<dbReference type="PANTHER" id="PTHR12084">
    <property type="entry name" value="NUCLEAR PORE GLYCOPROTEIN P62-RELATED"/>
    <property type="match status" value="1"/>
</dbReference>
<dbReference type="Gene3D" id="1.20.5.170">
    <property type="match status" value="1"/>
</dbReference>
<feature type="compositionally biased region" description="Low complexity" evidence="14">
    <location>
        <begin position="165"/>
        <end position="187"/>
    </location>
</feature>
<keyword evidence="17" id="KW-1185">Reference proteome</keyword>
<dbReference type="GO" id="GO:0044613">
    <property type="term" value="C:nuclear pore central transport channel"/>
    <property type="evidence" value="ECO:0007669"/>
    <property type="project" value="TreeGrafter"/>
</dbReference>
<proteinExistence type="inferred from homology"/>
<keyword evidence="5" id="KW-0813">Transport</keyword>
<dbReference type="OrthoDB" id="344345at2759"/>
<evidence type="ECO:0000313" key="17">
    <source>
        <dbReference type="Proteomes" id="UP000286134"/>
    </source>
</evidence>
<feature type="region of interest" description="Disordered" evidence="14">
    <location>
        <begin position="30"/>
        <end position="95"/>
    </location>
</feature>
<evidence type="ECO:0000256" key="6">
    <source>
        <dbReference type="ARBA" id="ARBA00022816"/>
    </source>
</evidence>
<feature type="non-terminal residue" evidence="16">
    <location>
        <position position="1"/>
    </location>
</feature>
<dbReference type="AlphaFoldDB" id="A0A420I3B0"/>
<comment type="caution">
    <text evidence="16">The sequence shown here is derived from an EMBL/GenBank/DDBJ whole genome shotgun (WGS) entry which is preliminary data.</text>
</comment>
<evidence type="ECO:0000256" key="1">
    <source>
        <dbReference type="ARBA" id="ARBA00004335"/>
    </source>
</evidence>
<comment type="subcellular location">
    <subcellularLocation>
        <location evidence="1">Nucleus membrane</location>
        <topology evidence="1">Peripheral membrane protein</topology>
        <orientation evidence="1">Cytoplasmic side</orientation>
    </subcellularLocation>
    <subcellularLocation>
        <location evidence="3">Nucleus membrane</location>
        <topology evidence="3">Peripheral membrane protein</topology>
        <orientation evidence="3">Nucleoplasmic side</orientation>
    </subcellularLocation>
    <subcellularLocation>
        <location evidence="2">Nucleus</location>
        <location evidence="2">Nuclear pore complex</location>
    </subcellularLocation>
</comment>
<dbReference type="GO" id="GO:0031965">
    <property type="term" value="C:nuclear membrane"/>
    <property type="evidence" value="ECO:0007669"/>
    <property type="project" value="UniProtKB-SubCell"/>
</dbReference>
<evidence type="ECO:0000256" key="14">
    <source>
        <dbReference type="SAM" id="MobiDB-lite"/>
    </source>
</evidence>
<dbReference type="GO" id="GO:0051028">
    <property type="term" value="P:mRNA transport"/>
    <property type="evidence" value="ECO:0007669"/>
    <property type="project" value="UniProtKB-KW"/>
</dbReference>
<dbReference type="InterPro" id="IPR026010">
    <property type="entry name" value="NSP1/NUP62"/>
</dbReference>
<dbReference type="PANTHER" id="PTHR12084:SF0">
    <property type="entry name" value="NUCLEAR PORE GLYCOPROTEIN P62"/>
    <property type="match status" value="1"/>
</dbReference>
<dbReference type="EMBL" id="MCFK01002102">
    <property type="protein sequence ID" value="RKF64136.1"/>
    <property type="molecule type" value="Genomic_DNA"/>
</dbReference>
<feature type="region of interest" description="Disordered" evidence="14">
    <location>
        <begin position="108"/>
        <end position="250"/>
    </location>
</feature>
<sequence length="467" mass="49689">STENKPLSSFASPFGGLQVKTASANGNSTAAEALGGVSTPAKPFSFNTSTTPAGPPPKNGISGTSLFGNNNATSESKLVGGNLSEPKSLFGKGSSTLFGAPKSVAESKISASSDSLKPSPLISAGLNTTTSAAQSTETSSTFKVPVSSEQTSSVSTSRPDHFQNSSSISTAAPITTSSSSTPFTFSSAVGTKRDAPAPAPAPASTSTTSAENPSNQASDTTKKTAAEVEAEKSVNAPPIGSSTVGPTPQLTRLKNKTMDEIITRWASDLSKCKKEFQEQASKVAAWDRLMVENGEKIQKLYLSTFEAERQNTEIERQLLNVENQQDEVASWLDKYESEIDEMFSRQIGHGELVQGPDQEREKTYKLAEKLTDRLDEMGKNLTSMINAINDASTVLSKTGKADDPLSSIVRVLNNHLTTLQWIDENAEALKSKIEDSQKFGKSMSSNGFKGLESESADYFYRSLMGRK</sequence>
<evidence type="ECO:0000256" key="8">
    <source>
        <dbReference type="ARBA" id="ARBA00023010"/>
    </source>
</evidence>
<dbReference type="GO" id="GO:0006606">
    <property type="term" value="P:protein import into nucleus"/>
    <property type="evidence" value="ECO:0007669"/>
    <property type="project" value="TreeGrafter"/>
</dbReference>
<keyword evidence="9" id="KW-0906">Nuclear pore complex</keyword>
<name>A0A420I3B0_9PEZI</name>
<dbReference type="FunFam" id="1.20.5.170:FF:000040">
    <property type="entry name" value="Nuclear pore glycoprotein p62"/>
    <property type="match status" value="1"/>
</dbReference>
<keyword evidence="7" id="KW-0653">Protein transport</keyword>
<evidence type="ECO:0000256" key="3">
    <source>
        <dbReference type="ARBA" id="ARBA00004620"/>
    </source>
</evidence>
<dbReference type="STRING" id="212602.A0A420I3B0"/>
<evidence type="ECO:0000256" key="7">
    <source>
        <dbReference type="ARBA" id="ARBA00022927"/>
    </source>
</evidence>
<evidence type="ECO:0000313" key="16">
    <source>
        <dbReference type="EMBL" id="RKF64136.1"/>
    </source>
</evidence>
<dbReference type="GO" id="GO:0006405">
    <property type="term" value="P:RNA export from nucleus"/>
    <property type="evidence" value="ECO:0007669"/>
    <property type="project" value="TreeGrafter"/>
</dbReference>
<feature type="compositionally biased region" description="Polar residues" evidence="14">
    <location>
        <begin position="61"/>
        <end position="76"/>
    </location>
</feature>
<feature type="compositionally biased region" description="Basic and acidic residues" evidence="14">
    <location>
        <begin position="220"/>
        <end position="232"/>
    </location>
</feature>
<comment type="similarity">
    <text evidence="4">Belongs to the nucleoporin NSP1/NUP62 family.</text>
</comment>
<protein>
    <recommendedName>
        <fullName evidence="11">Nucleoporin NSP1</fullName>
    </recommendedName>
    <alternativeName>
        <fullName evidence="12">Nuclear pore protein NSP1</fullName>
    </alternativeName>
    <alternativeName>
        <fullName evidence="13">Nucleoskeletal-like protein</fullName>
    </alternativeName>
</protein>
<organism evidence="16 17">
    <name type="scientific">Erysiphe neolycopersici</name>
    <dbReference type="NCBI Taxonomy" id="212602"/>
    <lineage>
        <taxon>Eukaryota</taxon>
        <taxon>Fungi</taxon>
        <taxon>Dikarya</taxon>
        <taxon>Ascomycota</taxon>
        <taxon>Pezizomycotina</taxon>
        <taxon>Leotiomycetes</taxon>
        <taxon>Erysiphales</taxon>
        <taxon>Erysiphaceae</taxon>
        <taxon>Erysiphe</taxon>
    </lineage>
</organism>
<evidence type="ECO:0000256" key="10">
    <source>
        <dbReference type="ARBA" id="ARBA00023242"/>
    </source>
</evidence>
<reference evidence="16 17" key="1">
    <citation type="journal article" date="2018" name="BMC Genomics">
        <title>Comparative genome analyses reveal sequence features reflecting distinct modes of host-adaptation between dicot and monocot powdery mildew.</title>
        <authorList>
            <person name="Wu Y."/>
            <person name="Ma X."/>
            <person name="Pan Z."/>
            <person name="Kale S.D."/>
            <person name="Song Y."/>
            <person name="King H."/>
            <person name="Zhang Q."/>
            <person name="Presley C."/>
            <person name="Deng X."/>
            <person name="Wei C.I."/>
            <person name="Xiao S."/>
        </authorList>
    </citation>
    <scope>NUCLEOTIDE SEQUENCE [LARGE SCALE GENOMIC DNA]</scope>
    <source>
        <strain evidence="16">UMSG2</strain>
    </source>
</reference>
<dbReference type="GO" id="GO:0005543">
    <property type="term" value="F:phospholipid binding"/>
    <property type="evidence" value="ECO:0007669"/>
    <property type="project" value="TreeGrafter"/>
</dbReference>
<feature type="compositionally biased region" description="Low complexity" evidence="14">
    <location>
        <begin position="128"/>
        <end position="157"/>
    </location>
</feature>
<evidence type="ECO:0000256" key="2">
    <source>
        <dbReference type="ARBA" id="ARBA00004567"/>
    </source>
</evidence>
<feature type="domain" description="Nucleoporin NSP1-like C-terminal" evidence="15">
    <location>
        <begin position="242"/>
        <end position="347"/>
    </location>
</feature>
<dbReference type="InterPro" id="IPR007758">
    <property type="entry name" value="Nucleoporin_NSP1_C"/>
</dbReference>
<dbReference type="Pfam" id="PF05064">
    <property type="entry name" value="Nsp1_C"/>
    <property type="match status" value="1"/>
</dbReference>
<evidence type="ECO:0000256" key="12">
    <source>
        <dbReference type="ARBA" id="ARBA00078941"/>
    </source>
</evidence>
<keyword evidence="10" id="KW-0539">Nucleus</keyword>
<evidence type="ECO:0000256" key="11">
    <source>
        <dbReference type="ARBA" id="ARBA00068864"/>
    </source>
</evidence>
<evidence type="ECO:0000256" key="4">
    <source>
        <dbReference type="ARBA" id="ARBA00005911"/>
    </source>
</evidence>
<gene>
    <name evidence="16" type="ORF">OnM2_021110</name>
</gene>
<keyword evidence="8" id="KW-0811">Translocation</keyword>
<feature type="compositionally biased region" description="Polar residues" evidence="14">
    <location>
        <begin position="240"/>
        <end position="250"/>
    </location>
</feature>
<evidence type="ECO:0000256" key="13">
    <source>
        <dbReference type="ARBA" id="ARBA00081079"/>
    </source>
</evidence>
<evidence type="ECO:0000256" key="5">
    <source>
        <dbReference type="ARBA" id="ARBA00022448"/>
    </source>
</evidence>